<evidence type="ECO:0000313" key="3">
    <source>
        <dbReference type="Proteomes" id="UP000278327"/>
    </source>
</evidence>
<proteinExistence type="predicted"/>
<dbReference type="AlphaFoldDB" id="A0A3N0AMJ2"/>
<sequence length="563" mass="64334">MEKIVMVRRLRINKYKKLSDIDITFSPNVNAISGINGTCKTTLLHIISNAYQAVDAKDERLSNGSVLRLINRLNAQVNTKIERLAKGDKAYNDPAPGYRDGNLFQVEYDDESTLAFRKHNSRIANRYSVKPYYKRGSGDKLPSCPVVYLSLSRLLPWGEYQDDDSVKKPSVKVPPSFDRDLTVLYKEITGISAKSFVPQKMGHVKNRQEFETDSEGVDSNTISSGEDNVAIMLMALLSLRAYYEALTEEAQTKEVCSVLLIDEFDATLHPSMQYKMLSILQDFSTKYHIQVIFTTHSIALLNEMLKKKLNVVYLKKDCDIIKKMEEPDPVKIEMYLKNKVRRSLVSDNVIPVFSEDEEAREFFNIALDFLQGQAAGFADVRRDTHLVEANFGAEVLVSLFKDKIIRQSSMSAICLLDGDHCSDLSNNVIALPGGASPEWVAFEYVCKLSEDGAHPFWDDSQLEYEGFTWEWFMCHLKPEIDKLAESEKSERVKAKKLYNDHSAFFRYVMKMWLSDSANWASMHKFADELGKLYRKTANYHNIFISKDILFDFSQNELDGSLQI</sequence>
<comment type="caution">
    <text evidence="2">The sequence shown here is derived from an EMBL/GenBank/DDBJ whole genome shotgun (WGS) entry which is preliminary data.</text>
</comment>
<dbReference type="Pfam" id="PF13304">
    <property type="entry name" value="AAA_21"/>
    <property type="match status" value="1"/>
</dbReference>
<evidence type="ECO:0000259" key="1">
    <source>
        <dbReference type="Pfam" id="PF13304"/>
    </source>
</evidence>
<dbReference type="GO" id="GO:0005524">
    <property type="term" value="F:ATP binding"/>
    <property type="evidence" value="ECO:0007669"/>
    <property type="project" value="InterPro"/>
</dbReference>
<dbReference type="InterPro" id="IPR027417">
    <property type="entry name" value="P-loop_NTPase"/>
</dbReference>
<dbReference type="InterPro" id="IPR051396">
    <property type="entry name" value="Bact_Antivir_Def_Nuclease"/>
</dbReference>
<dbReference type="PANTHER" id="PTHR43581">
    <property type="entry name" value="ATP/GTP PHOSPHATASE"/>
    <property type="match status" value="1"/>
</dbReference>
<dbReference type="InterPro" id="IPR003959">
    <property type="entry name" value="ATPase_AAA_core"/>
</dbReference>
<dbReference type="CDD" id="cd00267">
    <property type="entry name" value="ABC_ATPase"/>
    <property type="match status" value="1"/>
</dbReference>
<dbReference type="EMBL" id="QICA01000031">
    <property type="protein sequence ID" value="RNL35582.1"/>
    <property type="molecule type" value="Genomic_DNA"/>
</dbReference>
<dbReference type="Gene3D" id="3.40.50.300">
    <property type="entry name" value="P-loop containing nucleotide triphosphate hydrolases"/>
    <property type="match status" value="2"/>
</dbReference>
<evidence type="ECO:0000313" key="2">
    <source>
        <dbReference type="EMBL" id="RNL35582.1"/>
    </source>
</evidence>
<dbReference type="SUPFAM" id="SSF52540">
    <property type="entry name" value="P-loop containing nucleoside triphosphate hydrolases"/>
    <property type="match status" value="1"/>
</dbReference>
<protein>
    <recommendedName>
        <fullName evidence="1">ATPase AAA-type core domain-containing protein</fullName>
    </recommendedName>
</protein>
<accession>A0A3N0AMJ2</accession>
<organism evidence="2 3">
    <name type="scientific">Adlercreutzia equolifaciens subsp. celatus DSM 18785</name>
    <dbReference type="NCBI Taxonomy" id="1121021"/>
    <lineage>
        <taxon>Bacteria</taxon>
        <taxon>Bacillati</taxon>
        <taxon>Actinomycetota</taxon>
        <taxon>Coriobacteriia</taxon>
        <taxon>Eggerthellales</taxon>
        <taxon>Eggerthellaceae</taxon>
        <taxon>Adlercreutzia</taxon>
    </lineage>
</organism>
<name>A0A3N0AMJ2_9ACTN</name>
<keyword evidence="3" id="KW-1185">Reference proteome</keyword>
<dbReference type="Proteomes" id="UP000278327">
    <property type="component" value="Unassembled WGS sequence"/>
</dbReference>
<feature type="domain" description="ATPase AAA-type core" evidence="1">
    <location>
        <begin position="166"/>
        <end position="302"/>
    </location>
</feature>
<dbReference type="PANTHER" id="PTHR43581:SF4">
    <property type="entry name" value="ATP_GTP PHOSPHATASE"/>
    <property type="match status" value="1"/>
</dbReference>
<dbReference type="GO" id="GO:0016887">
    <property type="term" value="F:ATP hydrolysis activity"/>
    <property type="evidence" value="ECO:0007669"/>
    <property type="project" value="InterPro"/>
</dbReference>
<dbReference type="RefSeq" id="WP_117285234.1">
    <property type="nucleotide sequence ID" value="NZ_JAMTCE010000025.1"/>
</dbReference>
<gene>
    <name evidence="2" type="ORF">DMP10_11960</name>
</gene>
<reference evidence="2 3" key="1">
    <citation type="journal article" date="2019" name="Microbiol. Resour. Announc.">
        <title>Draft Genome Sequences of Type Strains of Gordonibacter faecihominis, Paraeggerthella hongkongensis, Parvibacter caecicola,Slackia equolifaciens, Slackia faecicanis, and Slackia isoflavoniconvertens.</title>
        <authorList>
            <person name="Danylec N."/>
            <person name="Stoll D.A."/>
            <person name="Dotsch A."/>
            <person name="Huch M."/>
        </authorList>
    </citation>
    <scope>NUCLEOTIDE SEQUENCE [LARGE SCALE GENOMIC DNA]</scope>
    <source>
        <strain evidence="2 3">DSM 18785</strain>
    </source>
</reference>